<sequence>MLEERDPPPDPAGCRSLDELAAALRSLKAWAGDPSYDTITRRVNAGFAPAGRGTVVDCFRDGRRRINPELVVAVVASLHDDDVYLARWRQAIRVTLAEREAAANVRVLAGLPSDANSFVGREPHLASLERAAGVCVITGMAGVGKTQLAVHAGHRRTGETKLFVDLRGFHPDESQPPAEPGAVLDGFLRALGVPARQIPHDLNARSALFRDQVAGRQALVILDNAADEEQVRPLLTPDALTLVTSRRDLSGLGPATRIDLDVFSSREASELLSGATPSEGDRAAVERVAQRCGYLPLALRVVAGQMAATPGWSVADHADRLDERHRNQRIDDGVQLALQLSEQGLPERRRILLRRLAGHPGQDLDVYAAAALLDAELDETEEHLRRLTAEHLIQQPVPGRFVLHDLVRAYAADRAADEERPADRQAALTRLFDLFLYAASAAMDALHPAEKHRRPELEPHAVRAPDLSDPKAALHWLDTERATLVAICLHAARNGWPSYAVRLAATIYTYLDNGGYPADAIAVHSEARHAAARSGDLAGEANALVNLAVVHWQLGRHPEALEQLTEALALFRRLGDGRGQARALGNLGVVHNVFGNHEASAAHHAQALDQFAEIGDRVGEANTLTNLGDVYLRMGRPSDAADHHRRALALFRDLSHRGGEATALTNLGDADTQLGNHAAALDSYDKAVAIFGELGERYGQTCALNGRGEALSAAGRSEEALTTFTVALGTARLIDDPSEQARAHAGLAALHEAAGDTEAAARHRPPYPLDAVVDVPPT</sequence>
<protein>
    <submittedName>
        <fullName evidence="2">Tetratricopeptide repeat protein</fullName>
    </submittedName>
</protein>
<dbReference type="PANTHER" id="PTHR10098:SF108">
    <property type="entry name" value="TETRATRICOPEPTIDE REPEAT PROTEIN 28"/>
    <property type="match status" value="1"/>
</dbReference>
<proteinExistence type="predicted"/>
<dbReference type="PRINTS" id="PR00364">
    <property type="entry name" value="DISEASERSIST"/>
</dbReference>
<dbReference type="Proteomes" id="UP000632138">
    <property type="component" value="Unassembled WGS sequence"/>
</dbReference>
<accession>A0ABS2AW10</accession>
<name>A0ABS2AW10_9ACTN</name>
<keyword evidence="1" id="KW-0802">TPR repeat</keyword>
<dbReference type="InterPro" id="IPR011990">
    <property type="entry name" value="TPR-like_helical_dom_sf"/>
</dbReference>
<feature type="repeat" description="TPR" evidence="1">
    <location>
        <begin position="621"/>
        <end position="654"/>
    </location>
</feature>
<dbReference type="SMART" id="SM00028">
    <property type="entry name" value="TPR"/>
    <property type="match status" value="5"/>
</dbReference>
<dbReference type="SUPFAM" id="SSF52540">
    <property type="entry name" value="P-loop containing nucleoside triphosphate hydrolases"/>
    <property type="match status" value="1"/>
</dbReference>
<dbReference type="Gene3D" id="3.40.50.300">
    <property type="entry name" value="P-loop containing nucleotide triphosphate hydrolases"/>
    <property type="match status" value="1"/>
</dbReference>
<dbReference type="EMBL" id="JAENHP010000037">
    <property type="protein sequence ID" value="MBM2623573.1"/>
    <property type="molecule type" value="Genomic_DNA"/>
</dbReference>
<dbReference type="InterPro" id="IPR027417">
    <property type="entry name" value="P-loop_NTPase"/>
</dbReference>
<dbReference type="SUPFAM" id="SSF48452">
    <property type="entry name" value="TPR-like"/>
    <property type="match status" value="2"/>
</dbReference>
<organism evidence="2 3">
    <name type="scientific">Paractinoplanes ovalisporus</name>
    <dbReference type="NCBI Taxonomy" id="2810368"/>
    <lineage>
        <taxon>Bacteria</taxon>
        <taxon>Bacillati</taxon>
        <taxon>Actinomycetota</taxon>
        <taxon>Actinomycetes</taxon>
        <taxon>Micromonosporales</taxon>
        <taxon>Micromonosporaceae</taxon>
        <taxon>Paractinoplanes</taxon>
    </lineage>
</organism>
<dbReference type="Gene3D" id="1.25.40.10">
    <property type="entry name" value="Tetratricopeptide repeat domain"/>
    <property type="match status" value="1"/>
</dbReference>
<evidence type="ECO:0000313" key="3">
    <source>
        <dbReference type="Proteomes" id="UP000632138"/>
    </source>
</evidence>
<dbReference type="Pfam" id="PF13424">
    <property type="entry name" value="TPR_12"/>
    <property type="match status" value="3"/>
</dbReference>
<dbReference type="PANTHER" id="PTHR10098">
    <property type="entry name" value="RAPSYN-RELATED"/>
    <property type="match status" value="1"/>
</dbReference>
<dbReference type="InterPro" id="IPR019734">
    <property type="entry name" value="TPR_rpt"/>
</dbReference>
<dbReference type="RefSeq" id="WP_203383920.1">
    <property type="nucleotide sequence ID" value="NZ_JAENHP010000037.1"/>
</dbReference>
<gene>
    <name evidence="2" type="ORF">JIG36_49595</name>
</gene>
<comment type="caution">
    <text evidence="2">The sequence shown here is derived from an EMBL/GenBank/DDBJ whole genome shotgun (WGS) entry which is preliminary data.</text>
</comment>
<feature type="repeat" description="TPR" evidence="1">
    <location>
        <begin position="661"/>
        <end position="694"/>
    </location>
</feature>
<reference evidence="2 3" key="1">
    <citation type="submission" date="2021-01" db="EMBL/GenBank/DDBJ databases">
        <title>Actinoplanes sp. nov. LDG1-06 isolated from lichen.</title>
        <authorList>
            <person name="Saeng-In P."/>
            <person name="Phongsopitanun W."/>
            <person name="Kanchanasin P."/>
            <person name="Yuki M."/>
            <person name="Kudo T."/>
            <person name="Ohkuma M."/>
            <person name="Tanasupawat S."/>
        </authorList>
    </citation>
    <scope>NUCLEOTIDE SEQUENCE [LARGE SCALE GENOMIC DNA]</scope>
    <source>
        <strain evidence="2 3">LDG1-06</strain>
    </source>
</reference>
<keyword evidence="3" id="KW-1185">Reference proteome</keyword>
<dbReference type="PROSITE" id="PS50005">
    <property type="entry name" value="TPR"/>
    <property type="match status" value="2"/>
</dbReference>
<evidence type="ECO:0000313" key="2">
    <source>
        <dbReference type="EMBL" id="MBM2623573.1"/>
    </source>
</evidence>
<evidence type="ECO:0000256" key="1">
    <source>
        <dbReference type="PROSITE-ProRule" id="PRU00339"/>
    </source>
</evidence>